<keyword evidence="3 6" id="KW-0479">Metal-binding</keyword>
<dbReference type="Gene3D" id="1.10.760.10">
    <property type="entry name" value="Cytochrome c-like domain"/>
    <property type="match status" value="2"/>
</dbReference>
<evidence type="ECO:0000256" key="4">
    <source>
        <dbReference type="ARBA" id="ARBA00022982"/>
    </source>
</evidence>
<evidence type="ECO:0000256" key="1">
    <source>
        <dbReference type="ARBA" id="ARBA00022448"/>
    </source>
</evidence>
<sequence>MRAAALIILGGLTLAGGTPLSAGDPAEGRKVANMCRTCHGIDGLAQIPIAPNIGGEPEAYLESQLMAFKTGAREHEMMSVVAAGLSAQQISDVAAWYGAHVASARLPDGVSEADAPDACVSCHGADGIALLPEAPNLAGEVNIYIDTQLKAFRTGKRRHDIMSSIAAEMTDEEIRAVADWYAAVQLEITGPE</sequence>
<dbReference type="Pfam" id="PF13442">
    <property type="entry name" value="Cytochrome_CBB3"/>
    <property type="match status" value="1"/>
</dbReference>
<evidence type="ECO:0000256" key="2">
    <source>
        <dbReference type="ARBA" id="ARBA00022617"/>
    </source>
</evidence>
<dbReference type="InterPro" id="IPR036909">
    <property type="entry name" value="Cyt_c-like_dom_sf"/>
</dbReference>
<dbReference type="GO" id="GO:0009055">
    <property type="term" value="F:electron transfer activity"/>
    <property type="evidence" value="ECO:0007669"/>
    <property type="project" value="InterPro"/>
</dbReference>
<evidence type="ECO:0000313" key="9">
    <source>
        <dbReference type="Proteomes" id="UP000198994"/>
    </source>
</evidence>
<evidence type="ECO:0000313" key="8">
    <source>
        <dbReference type="EMBL" id="SDF44097.1"/>
    </source>
</evidence>
<evidence type="ECO:0000259" key="7">
    <source>
        <dbReference type="PROSITE" id="PS51007"/>
    </source>
</evidence>
<evidence type="ECO:0000256" key="3">
    <source>
        <dbReference type="ARBA" id="ARBA00022723"/>
    </source>
</evidence>
<keyword evidence="2 6" id="KW-0349">Heme</keyword>
<dbReference type="Proteomes" id="UP000198994">
    <property type="component" value="Unassembled WGS sequence"/>
</dbReference>
<dbReference type="PANTHER" id="PTHR33751:SF9">
    <property type="entry name" value="CYTOCHROME C4"/>
    <property type="match status" value="1"/>
</dbReference>
<dbReference type="PROSITE" id="PS51007">
    <property type="entry name" value="CYTC"/>
    <property type="match status" value="2"/>
</dbReference>
<keyword evidence="5 6" id="KW-0408">Iron</keyword>
<evidence type="ECO:0000256" key="5">
    <source>
        <dbReference type="ARBA" id="ARBA00023004"/>
    </source>
</evidence>
<dbReference type="RefSeq" id="WP_089963402.1">
    <property type="nucleotide sequence ID" value="NZ_FNAV01000021.1"/>
</dbReference>
<reference evidence="9" key="1">
    <citation type="submission" date="2016-10" db="EMBL/GenBank/DDBJ databases">
        <authorList>
            <person name="Varghese N."/>
            <person name="Submissions S."/>
        </authorList>
    </citation>
    <scope>NUCLEOTIDE SEQUENCE [LARGE SCALE GENOMIC DNA]</scope>
    <source>
        <strain evidence="9">DSM 10146</strain>
    </source>
</reference>
<accession>A0A1G7L3L9</accession>
<name>A0A1G7L3L9_9RHOB</name>
<dbReference type="PANTHER" id="PTHR33751">
    <property type="entry name" value="CBB3-TYPE CYTOCHROME C OXIDASE SUBUNIT FIXP"/>
    <property type="match status" value="1"/>
</dbReference>
<keyword evidence="1" id="KW-0813">Transport</keyword>
<organism evidence="8 9">
    <name type="scientific">Salipiger thiooxidans</name>
    <dbReference type="NCBI Taxonomy" id="282683"/>
    <lineage>
        <taxon>Bacteria</taxon>
        <taxon>Pseudomonadati</taxon>
        <taxon>Pseudomonadota</taxon>
        <taxon>Alphaproteobacteria</taxon>
        <taxon>Rhodobacterales</taxon>
        <taxon>Roseobacteraceae</taxon>
        <taxon>Salipiger</taxon>
    </lineage>
</organism>
<keyword evidence="9" id="KW-1185">Reference proteome</keyword>
<feature type="domain" description="Cytochrome c" evidence="7">
    <location>
        <begin position="23"/>
        <end position="101"/>
    </location>
</feature>
<dbReference type="SUPFAM" id="SSF46626">
    <property type="entry name" value="Cytochrome c"/>
    <property type="match status" value="2"/>
</dbReference>
<dbReference type="InterPro" id="IPR050597">
    <property type="entry name" value="Cytochrome_c_Oxidase_Subunit"/>
</dbReference>
<evidence type="ECO:0000256" key="6">
    <source>
        <dbReference type="PROSITE-ProRule" id="PRU00433"/>
    </source>
</evidence>
<dbReference type="AlphaFoldDB" id="A0A1G7L3L9"/>
<keyword evidence="4" id="KW-0249">Electron transport</keyword>
<dbReference type="InterPro" id="IPR009056">
    <property type="entry name" value="Cyt_c-like_dom"/>
</dbReference>
<proteinExistence type="predicted"/>
<protein>
    <submittedName>
        <fullName evidence="8">Cytochrome c553</fullName>
    </submittedName>
</protein>
<dbReference type="EMBL" id="FNAV01000021">
    <property type="protein sequence ID" value="SDF44097.1"/>
    <property type="molecule type" value="Genomic_DNA"/>
</dbReference>
<feature type="domain" description="Cytochrome c" evidence="7">
    <location>
        <begin position="104"/>
        <end position="185"/>
    </location>
</feature>
<dbReference type="STRING" id="282683.SAMN04488105_12157"/>
<dbReference type="Pfam" id="PF00034">
    <property type="entry name" value="Cytochrom_C"/>
    <property type="match status" value="1"/>
</dbReference>
<dbReference type="OrthoDB" id="9808603at2"/>
<dbReference type="GO" id="GO:0020037">
    <property type="term" value="F:heme binding"/>
    <property type="evidence" value="ECO:0007669"/>
    <property type="project" value="InterPro"/>
</dbReference>
<gene>
    <name evidence="8" type="ORF">SAMN04488105_12157</name>
</gene>
<dbReference type="GO" id="GO:0046872">
    <property type="term" value="F:metal ion binding"/>
    <property type="evidence" value="ECO:0007669"/>
    <property type="project" value="UniProtKB-KW"/>
</dbReference>